<organism evidence="1 2">
    <name type="scientific">Eruca vesicaria subsp. sativa</name>
    <name type="common">Garden rocket</name>
    <name type="synonym">Eruca sativa</name>
    <dbReference type="NCBI Taxonomy" id="29727"/>
    <lineage>
        <taxon>Eukaryota</taxon>
        <taxon>Viridiplantae</taxon>
        <taxon>Streptophyta</taxon>
        <taxon>Embryophyta</taxon>
        <taxon>Tracheophyta</taxon>
        <taxon>Spermatophyta</taxon>
        <taxon>Magnoliopsida</taxon>
        <taxon>eudicotyledons</taxon>
        <taxon>Gunneridae</taxon>
        <taxon>Pentapetalae</taxon>
        <taxon>rosids</taxon>
        <taxon>malvids</taxon>
        <taxon>Brassicales</taxon>
        <taxon>Brassicaceae</taxon>
        <taxon>Brassiceae</taxon>
        <taxon>Eruca</taxon>
    </lineage>
</organism>
<dbReference type="Proteomes" id="UP001642260">
    <property type="component" value="Unassembled WGS sequence"/>
</dbReference>
<keyword evidence="2" id="KW-1185">Reference proteome</keyword>
<gene>
    <name evidence="1" type="ORF">ERUC_LOCUS20845</name>
</gene>
<dbReference type="EMBL" id="CAKOAT010202932">
    <property type="protein sequence ID" value="CAH8355090.1"/>
    <property type="molecule type" value="Genomic_DNA"/>
</dbReference>
<reference evidence="1 2" key="1">
    <citation type="submission" date="2022-03" db="EMBL/GenBank/DDBJ databases">
        <authorList>
            <person name="Macdonald S."/>
            <person name="Ahmed S."/>
            <person name="Newling K."/>
        </authorList>
    </citation>
    <scope>NUCLEOTIDE SEQUENCE [LARGE SCALE GENOMIC DNA]</scope>
</reference>
<evidence type="ECO:0000313" key="2">
    <source>
        <dbReference type="Proteomes" id="UP001642260"/>
    </source>
</evidence>
<evidence type="ECO:0000313" key="1">
    <source>
        <dbReference type="EMBL" id="CAH8355090.1"/>
    </source>
</evidence>
<name>A0ABC8KG13_ERUVS</name>
<sequence length="83" mass="9515">MIQNHNLSEKVINLLESNHQILQENSQLKEKVSSFQLLMAEMLIPMRNVDGSSSNNDRNMNHLRGETSTRKFHVLGVLKSKVL</sequence>
<accession>A0ABC8KG13</accession>
<protein>
    <submittedName>
        <fullName evidence="1">Uncharacterized protein</fullName>
    </submittedName>
</protein>
<proteinExistence type="predicted"/>
<comment type="caution">
    <text evidence="1">The sequence shown here is derived from an EMBL/GenBank/DDBJ whole genome shotgun (WGS) entry which is preliminary data.</text>
</comment>
<dbReference type="AlphaFoldDB" id="A0ABC8KG13"/>